<evidence type="ECO:0000259" key="1">
    <source>
        <dbReference type="Pfam" id="PF18990"/>
    </source>
</evidence>
<dbReference type="EMBL" id="SNRY01003784">
    <property type="protein sequence ID" value="KAA6319749.1"/>
    <property type="molecule type" value="Genomic_DNA"/>
</dbReference>
<comment type="caution">
    <text evidence="2">The sequence shown here is derived from an EMBL/GenBank/DDBJ whole genome shotgun (WGS) entry which is preliminary data.</text>
</comment>
<dbReference type="Pfam" id="PF18990">
    <property type="entry name" value="DUF5723"/>
    <property type="match status" value="1"/>
</dbReference>
<accession>A0A5J4QEX4</accession>
<dbReference type="InterPro" id="IPR043781">
    <property type="entry name" value="DUF5723"/>
</dbReference>
<sequence length="146" mass="15990">ETDDDSMDDQVDKITEELEGLVKFYDAGKGSRTTSLATTVNLGAEYIFPYYNKLTFGFLSSTKINGLYSWTEARLSANVALLSWFEASVSGGVSNFGPSVGGVLNFHPKGINFFIGADCVFTQVTPQFVPVNKPNLRANFGFNITY</sequence>
<proteinExistence type="predicted"/>
<protein>
    <recommendedName>
        <fullName evidence="1">DUF5723 domain-containing protein</fullName>
    </recommendedName>
</protein>
<gene>
    <name evidence="2" type="ORF">EZS27_030386</name>
</gene>
<feature type="domain" description="DUF5723" evidence="1">
    <location>
        <begin position="8"/>
        <end position="118"/>
    </location>
</feature>
<name>A0A5J4QEX4_9ZZZZ</name>
<evidence type="ECO:0000313" key="2">
    <source>
        <dbReference type="EMBL" id="KAA6319749.1"/>
    </source>
</evidence>
<dbReference type="AlphaFoldDB" id="A0A5J4QEX4"/>
<reference evidence="2" key="1">
    <citation type="submission" date="2019-03" db="EMBL/GenBank/DDBJ databases">
        <title>Single cell metagenomics reveals metabolic interactions within the superorganism composed of flagellate Streblomastix strix and complex community of Bacteroidetes bacteria on its surface.</title>
        <authorList>
            <person name="Treitli S.C."/>
            <person name="Kolisko M."/>
            <person name="Husnik F."/>
            <person name="Keeling P."/>
            <person name="Hampl V."/>
        </authorList>
    </citation>
    <scope>NUCLEOTIDE SEQUENCE</scope>
    <source>
        <strain evidence="2">STM</strain>
    </source>
</reference>
<organism evidence="2">
    <name type="scientific">termite gut metagenome</name>
    <dbReference type="NCBI Taxonomy" id="433724"/>
    <lineage>
        <taxon>unclassified sequences</taxon>
        <taxon>metagenomes</taxon>
        <taxon>organismal metagenomes</taxon>
    </lineage>
</organism>
<feature type="non-terminal residue" evidence="2">
    <location>
        <position position="1"/>
    </location>
</feature>